<sequence length="94" mass="9804">MLVPAPAGWISSGSPRAVDRGGNRLGGWGPGMGARPLPTRVTTHETPVPGAGQCVVMFRCGAGTCEYQNRAKTDRSSLLVSVLGVRNRCTGIQP</sequence>
<gene>
    <name evidence="2" type="ORF">MMAB1_2591</name>
</gene>
<dbReference type="Proteomes" id="UP000069850">
    <property type="component" value="Chromosome 1"/>
</dbReference>
<dbReference type="AlphaFoldDB" id="A0A0X3BQI5"/>
<organism evidence="2 3">
    <name type="scientific">Methanoculleus bourgensis</name>
    <dbReference type="NCBI Taxonomy" id="83986"/>
    <lineage>
        <taxon>Archaea</taxon>
        <taxon>Methanobacteriati</taxon>
        <taxon>Methanobacteriota</taxon>
        <taxon>Stenosarchaea group</taxon>
        <taxon>Methanomicrobia</taxon>
        <taxon>Methanomicrobiales</taxon>
        <taxon>Methanomicrobiaceae</taxon>
        <taxon>Methanoculleus</taxon>
    </lineage>
</organism>
<reference evidence="2 3" key="1">
    <citation type="submission" date="2016-01" db="EMBL/GenBank/DDBJ databases">
        <authorList>
            <person name="Manzoor S."/>
        </authorList>
    </citation>
    <scope>NUCLEOTIDE SEQUENCE [LARGE SCALE GENOMIC DNA]</scope>
    <source>
        <strain evidence="2">Methanoculleus sp MAB1</strain>
    </source>
</reference>
<dbReference type="KEGG" id="mema:MMAB1_2591"/>
<accession>A0A0X3BQI5</accession>
<evidence type="ECO:0000256" key="1">
    <source>
        <dbReference type="SAM" id="MobiDB-lite"/>
    </source>
</evidence>
<feature type="compositionally biased region" description="Gly residues" evidence="1">
    <location>
        <begin position="23"/>
        <end position="32"/>
    </location>
</feature>
<feature type="region of interest" description="Disordered" evidence="1">
    <location>
        <begin position="1"/>
        <end position="45"/>
    </location>
</feature>
<proteinExistence type="predicted"/>
<dbReference type="EMBL" id="LT158599">
    <property type="protein sequence ID" value="CVK33804.1"/>
    <property type="molecule type" value="Genomic_DNA"/>
</dbReference>
<evidence type="ECO:0000313" key="3">
    <source>
        <dbReference type="Proteomes" id="UP000069850"/>
    </source>
</evidence>
<protein>
    <submittedName>
        <fullName evidence="2">Uncharacterized protein</fullName>
    </submittedName>
</protein>
<name>A0A0X3BQI5_9EURY</name>
<evidence type="ECO:0000313" key="2">
    <source>
        <dbReference type="EMBL" id="CVK33804.1"/>
    </source>
</evidence>